<feature type="transmembrane region" description="Helical" evidence="1">
    <location>
        <begin position="76"/>
        <end position="96"/>
    </location>
</feature>
<keyword evidence="1" id="KW-0472">Membrane</keyword>
<dbReference type="InterPro" id="IPR038750">
    <property type="entry name" value="YczE/YyaS-like"/>
</dbReference>
<dbReference type="RefSeq" id="WP_268049899.1">
    <property type="nucleotide sequence ID" value="NZ_JAPQES010000003.1"/>
</dbReference>
<feature type="transmembrane region" description="Helical" evidence="1">
    <location>
        <begin position="47"/>
        <end position="69"/>
    </location>
</feature>
<dbReference type="Pfam" id="PF19700">
    <property type="entry name" value="DUF6198"/>
    <property type="match status" value="1"/>
</dbReference>
<dbReference type="PANTHER" id="PTHR40078:SF1">
    <property type="entry name" value="INTEGRAL MEMBRANE PROTEIN"/>
    <property type="match status" value="1"/>
</dbReference>
<evidence type="ECO:0000313" key="2">
    <source>
        <dbReference type="EMBL" id="MCY6371061.1"/>
    </source>
</evidence>
<sequence>MNMRKVVKLIVFIFGICIFTFGVSITLKSDIGSGSWDGINFGLNKTVGMSVGFWINVNSFIILLITALINKEIPKFISFITAFIIGSFMDFWLYVLGSFTVNDIVIRYGVFFLGVLITCFGIGIYLLPKFPPNPIDYLMVSIKEKYNLKIIQAKIGIDIFCLLGAFIVGGPIGVGTILSTLLVGPGVNLFYDLFSGVYNKLAIRKI</sequence>
<protein>
    <submittedName>
        <fullName evidence="2">DUF6198 family protein</fullName>
    </submittedName>
</protein>
<keyword evidence="3" id="KW-1185">Reference proteome</keyword>
<accession>A0ABT4CPS7</accession>
<evidence type="ECO:0000313" key="3">
    <source>
        <dbReference type="Proteomes" id="UP001079657"/>
    </source>
</evidence>
<dbReference type="Proteomes" id="UP001079657">
    <property type="component" value="Unassembled WGS sequence"/>
</dbReference>
<gene>
    <name evidence="2" type="ORF">OXH55_10490</name>
</gene>
<comment type="caution">
    <text evidence="2">The sequence shown here is derived from an EMBL/GenBank/DDBJ whole genome shotgun (WGS) entry which is preliminary data.</text>
</comment>
<reference evidence="2" key="1">
    <citation type="submission" date="2022-12" db="EMBL/GenBank/DDBJ databases">
        <authorList>
            <person name="Wang J."/>
        </authorList>
    </citation>
    <scope>NUCLEOTIDE SEQUENCE</scope>
    <source>
        <strain evidence="2">HY-42-06</strain>
    </source>
</reference>
<feature type="transmembrane region" description="Helical" evidence="1">
    <location>
        <begin position="7"/>
        <end position="27"/>
    </location>
</feature>
<evidence type="ECO:0000256" key="1">
    <source>
        <dbReference type="SAM" id="Phobius"/>
    </source>
</evidence>
<organism evidence="2 3">
    <name type="scientific">Clostridium ganghwense</name>
    <dbReference type="NCBI Taxonomy" id="312089"/>
    <lineage>
        <taxon>Bacteria</taxon>
        <taxon>Bacillati</taxon>
        <taxon>Bacillota</taxon>
        <taxon>Clostridia</taxon>
        <taxon>Eubacteriales</taxon>
        <taxon>Clostridiaceae</taxon>
        <taxon>Clostridium</taxon>
    </lineage>
</organism>
<feature type="transmembrane region" description="Helical" evidence="1">
    <location>
        <begin position="108"/>
        <end position="127"/>
    </location>
</feature>
<proteinExistence type="predicted"/>
<keyword evidence="1" id="KW-1133">Transmembrane helix</keyword>
<dbReference type="EMBL" id="JAPQES010000003">
    <property type="protein sequence ID" value="MCY6371061.1"/>
    <property type="molecule type" value="Genomic_DNA"/>
</dbReference>
<dbReference type="PANTHER" id="PTHR40078">
    <property type="entry name" value="INTEGRAL MEMBRANE PROTEIN-RELATED"/>
    <property type="match status" value="1"/>
</dbReference>
<name>A0ABT4CPS7_9CLOT</name>
<keyword evidence="1" id="KW-0812">Transmembrane</keyword>